<name>A0ABR2VV55_9FUNG</name>
<sequence length="116" mass="13891">MFEWITSFLYQKKTSPQDVIAIDDDWMYLNLDGSITDIPEITDNKPKPFTLADYEIIEKLYYHLQSKHRDITKEYLPMIRDRERKMIKASRQNGVHTGCSNFFQNPGLRSWQMNRL</sequence>
<gene>
    <name evidence="1" type="ORF">K7432_010734</name>
</gene>
<reference evidence="1 2" key="1">
    <citation type="submission" date="2023-04" db="EMBL/GenBank/DDBJ databases">
        <title>Genome of Basidiobolus ranarum AG-B5.</title>
        <authorList>
            <person name="Stajich J.E."/>
            <person name="Carter-House D."/>
            <person name="Gryganskyi A."/>
        </authorList>
    </citation>
    <scope>NUCLEOTIDE SEQUENCE [LARGE SCALE GENOMIC DNA]</scope>
    <source>
        <strain evidence="1 2">AG-B5</strain>
    </source>
</reference>
<evidence type="ECO:0000313" key="2">
    <source>
        <dbReference type="Proteomes" id="UP001479436"/>
    </source>
</evidence>
<dbReference type="Proteomes" id="UP001479436">
    <property type="component" value="Unassembled WGS sequence"/>
</dbReference>
<accession>A0ABR2VV55</accession>
<dbReference type="EMBL" id="JASJQH010007636">
    <property type="protein sequence ID" value="KAK9703436.1"/>
    <property type="molecule type" value="Genomic_DNA"/>
</dbReference>
<organism evidence="1 2">
    <name type="scientific">Basidiobolus ranarum</name>
    <dbReference type="NCBI Taxonomy" id="34480"/>
    <lineage>
        <taxon>Eukaryota</taxon>
        <taxon>Fungi</taxon>
        <taxon>Fungi incertae sedis</taxon>
        <taxon>Zoopagomycota</taxon>
        <taxon>Entomophthoromycotina</taxon>
        <taxon>Basidiobolomycetes</taxon>
        <taxon>Basidiobolales</taxon>
        <taxon>Basidiobolaceae</taxon>
        <taxon>Basidiobolus</taxon>
    </lineage>
</organism>
<evidence type="ECO:0000313" key="1">
    <source>
        <dbReference type="EMBL" id="KAK9703436.1"/>
    </source>
</evidence>
<proteinExistence type="predicted"/>
<keyword evidence="2" id="KW-1185">Reference proteome</keyword>
<protein>
    <submittedName>
        <fullName evidence="1">Uncharacterized protein</fullName>
    </submittedName>
</protein>
<comment type="caution">
    <text evidence="1">The sequence shown here is derived from an EMBL/GenBank/DDBJ whole genome shotgun (WGS) entry which is preliminary data.</text>
</comment>